<organism evidence="1 2">
    <name type="scientific">Trema orientale</name>
    <name type="common">Charcoal tree</name>
    <name type="synonym">Celtis orientalis</name>
    <dbReference type="NCBI Taxonomy" id="63057"/>
    <lineage>
        <taxon>Eukaryota</taxon>
        <taxon>Viridiplantae</taxon>
        <taxon>Streptophyta</taxon>
        <taxon>Embryophyta</taxon>
        <taxon>Tracheophyta</taxon>
        <taxon>Spermatophyta</taxon>
        <taxon>Magnoliopsida</taxon>
        <taxon>eudicotyledons</taxon>
        <taxon>Gunneridae</taxon>
        <taxon>Pentapetalae</taxon>
        <taxon>rosids</taxon>
        <taxon>fabids</taxon>
        <taxon>Rosales</taxon>
        <taxon>Cannabaceae</taxon>
        <taxon>Trema</taxon>
    </lineage>
</organism>
<protein>
    <submittedName>
        <fullName evidence="1">Uncharacterized protein</fullName>
    </submittedName>
</protein>
<dbReference type="EMBL" id="JXTC01000100">
    <property type="protein sequence ID" value="PON88941.1"/>
    <property type="molecule type" value="Genomic_DNA"/>
</dbReference>
<comment type="caution">
    <text evidence="1">The sequence shown here is derived from an EMBL/GenBank/DDBJ whole genome shotgun (WGS) entry which is preliminary data.</text>
</comment>
<dbReference type="InParanoid" id="A0A2P5ETR1"/>
<dbReference type="Proteomes" id="UP000237000">
    <property type="component" value="Unassembled WGS sequence"/>
</dbReference>
<evidence type="ECO:0000313" key="2">
    <source>
        <dbReference type="Proteomes" id="UP000237000"/>
    </source>
</evidence>
<name>A0A2P5ETR1_TREOI</name>
<gene>
    <name evidence="1" type="ORF">TorRG33x02_153240</name>
</gene>
<keyword evidence="2" id="KW-1185">Reference proteome</keyword>
<dbReference type="AlphaFoldDB" id="A0A2P5ETR1"/>
<dbReference type="OrthoDB" id="10377407at2759"/>
<evidence type="ECO:0000313" key="1">
    <source>
        <dbReference type="EMBL" id="PON88941.1"/>
    </source>
</evidence>
<accession>A0A2P5ETR1</accession>
<proteinExistence type="predicted"/>
<reference evidence="2" key="1">
    <citation type="submission" date="2016-06" db="EMBL/GenBank/DDBJ databases">
        <title>Parallel loss of symbiosis genes in relatives of nitrogen-fixing non-legume Parasponia.</title>
        <authorList>
            <person name="Van Velzen R."/>
            <person name="Holmer R."/>
            <person name="Bu F."/>
            <person name="Rutten L."/>
            <person name="Van Zeijl A."/>
            <person name="Liu W."/>
            <person name="Santuari L."/>
            <person name="Cao Q."/>
            <person name="Sharma T."/>
            <person name="Shen D."/>
            <person name="Roswanjaya Y."/>
            <person name="Wardhani T."/>
            <person name="Kalhor M.S."/>
            <person name="Jansen J."/>
            <person name="Van den Hoogen J."/>
            <person name="Gungor B."/>
            <person name="Hartog M."/>
            <person name="Hontelez J."/>
            <person name="Verver J."/>
            <person name="Yang W.-C."/>
            <person name="Schijlen E."/>
            <person name="Repin R."/>
            <person name="Schilthuizen M."/>
            <person name="Schranz E."/>
            <person name="Heidstra R."/>
            <person name="Miyata K."/>
            <person name="Fedorova E."/>
            <person name="Kohlen W."/>
            <person name="Bisseling T."/>
            <person name="Smit S."/>
            <person name="Geurts R."/>
        </authorList>
    </citation>
    <scope>NUCLEOTIDE SEQUENCE [LARGE SCALE GENOMIC DNA]</scope>
    <source>
        <strain evidence="2">cv. RG33-2</strain>
    </source>
</reference>
<sequence>MVEARGYGCRTKRRRFGKRGAVELFSNAIRRQLLWFSSPRREEEERDCRVQGSQMELWPWALLKFSPIGFQTCFFSLGPLRIWKSNFVPHRNSHQILHVYKNMFGSGAVVFVERRDDLASPCQGREQPTGPPANTPG</sequence>